<protein>
    <submittedName>
        <fullName evidence="1">Uncharacterized protein</fullName>
    </submittedName>
</protein>
<dbReference type="EMBL" id="FPBD01000013">
    <property type="protein sequence ID" value="SFU16801.1"/>
    <property type="molecule type" value="Genomic_DNA"/>
</dbReference>
<evidence type="ECO:0000313" key="1">
    <source>
        <dbReference type="EMBL" id="SFU16801.1"/>
    </source>
</evidence>
<organism evidence="1 2">
    <name type="scientific">Pseudovibrio denitrificans</name>
    <dbReference type="NCBI Taxonomy" id="258256"/>
    <lineage>
        <taxon>Bacteria</taxon>
        <taxon>Pseudomonadati</taxon>
        <taxon>Pseudomonadota</taxon>
        <taxon>Alphaproteobacteria</taxon>
        <taxon>Hyphomicrobiales</taxon>
        <taxon>Stappiaceae</taxon>
        <taxon>Pseudovibrio</taxon>
    </lineage>
</organism>
<proteinExistence type="predicted"/>
<gene>
    <name evidence="1" type="ORF">SAMN05444141_11334</name>
</gene>
<dbReference type="Proteomes" id="UP000183371">
    <property type="component" value="Unassembled WGS sequence"/>
</dbReference>
<reference evidence="2" key="1">
    <citation type="submission" date="2016-10" db="EMBL/GenBank/DDBJ databases">
        <authorList>
            <person name="Varghese N."/>
            <person name="Submissions S."/>
        </authorList>
    </citation>
    <scope>NUCLEOTIDE SEQUENCE [LARGE SCALE GENOMIC DNA]</scope>
    <source>
        <strain evidence="2">DSM 17465</strain>
    </source>
</reference>
<dbReference type="AlphaFoldDB" id="A0A1I7DYQ9"/>
<sequence length="166" mass="17637">MPKHFPTFGKLGLATDSAEVAQIVVSGHGFIQSDNPAGSLVPCHRITVTDLETLKDLCGSPIPSLKDNTHKNGTIAGLVATYLNGHRPLTDKERSFLSEMVLPVSVSVADAEDITIKAGSVLTLGEPDGRPASYDFKKITLEEGGRIEVISPVTVNATSFEKVVPK</sequence>
<dbReference type="RefSeq" id="WP_054785391.1">
    <property type="nucleotide sequence ID" value="NZ_FPBD01000013.1"/>
</dbReference>
<name>A0A1I7DYQ9_9HYPH</name>
<keyword evidence="2" id="KW-1185">Reference proteome</keyword>
<accession>A0A1I7DYQ9</accession>
<evidence type="ECO:0000313" key="2">
    <source>
        <dbReference type="Proteomes" id="UP000183371"/>
    </source>
</evidence>